<evidence type="ECO:0000313" key="2">
    <source>
        <dbReference type="Proteomes" id="UP000598032"/>
    </source>
</evidence>
<dbReference type="RefSeq" id="WP_201644720.1">
    <property type="nucleotide sequence ID" value="NZ_CAJHCP010000010.1"/>
</dbReference>
<name>A0ABN7I5R4_9BURK</name>
<evidence type="ECO:0000313" key="1">
    <source>
        <dbReference type="EMBL" id="CAD6549477.1"/>
    </source>
</evidence>
<proteinExistence type="predicted"/>
<sequence>MSAIPDAEIVAIRVERATQLFDNHDPFPFIERSLDPAADAYILSHTENLSRRRPIHLVVHLPQQEAASQEAAQLETAIGRYFNARADAAQRSLSALFRIGRRSLLIGLAVLAASLIAVKFADNLPGARFPKLFAEGLTIFGWVANWRPMEIFLYDWWPIARQRNVYRRLAKAKVSVRAVE</sequence>
<reference evidence="1 2" key="1">
    <citation type="submission" date="2020-10" db="EMBL/GenBank/DDBJ databases">
        <authorList>
            <person name="Peeters C."/>
        </authorList>
    </citation>
    <scope>NUCLEOTIDE SEQUENCE [LARGE SCALE GENOMIC DNA]</scope>
    <source>
        <strain evidence="1 2">LMG 28140</strain>
    </source>
</reference>
<dbReference type="EMBL" id="CAJHCP010000010">
    <property type="protein sequence ID" value="CAD6549477.1"/>
    <property type="molecule type" value="Genomic_DNA"/>
</dbReference>
<keyword evidence="2" id="KW-1185">Reference proteome</keyword>
<comment type="caution">
    <text evidence="1">The sequence shown here is derived from an EMBL/GenBank/DDBJ whole genome shotgun (WGS) entry which is preliminary data.</text>
</comment>
<protein>
    <recommendedName>
        <fullName evidence="3">Transmembrane protein</fullName>
    </recommendedName>
</protein>
<dbReference type="Proteomes" id="UP000598032">
    <property type="component" value="Unassembled WGS sequence"/>
</dbReference>
<gene>
    <name evidence="1" type="ORF">LMG28140_04766</name>
</gene>
<evidence type="ECO:0008006" key="3">
    <source>
        <dbReference type="Google" id="ProtNLM"/>
    </source>
</evidence>
<accession>A0ABN7I5R4</accession>
<organism evidence="1 2">
    <name type="scientific">Paraburkholderia metrosideri</name>
    <dbReference type="NCBI Taxonomy" id="580937"/>
    <lineage>
        <taxon>Bacteria</taxon>
        <taxon>Pseudomonadati</taxon>
        <taxon>Pseudomonadota</taxon>
        <taxon>Betaproteobacteria</taxon>
        <taxon>Burkholderiales</taxon>
        <taxon>Burkholderiaceae</taxon>
        <taxon>Paraburkholderia</taxon>
    </lineage>
</organism>